<protein>
    <submittedName>
        <fullName evidence="1">Secretory lipase</fullName>
    </submittedName>
</protein>
<keyword evidence="2" id="KW-1185">Reference proteome</keyword>
<gene>
    <name evidence="1" type="ordered locus">Gbro_0760</name>
</gene>
<dbReference type="Proteomes" id="UP000001219">
    <property type="component" value="Chromosome"/>
</dbReference>
<dbReference type="PANTHER" id="PTHR34853:SF1">
    <property type="entry name" value="LIPASE 5"/>
    <property type="match status" value="1"/>
</dbReference>
<dbReference type="PANTHER" id="PTHR34853">
    <property type="match status" value="1"/>
</dbReference>
<organism evidence="1 2">
    <name type="scientific">Gordonia bronchialis (strain ATCC 25592 / DSM 43247 / BCRC 13721 / JCM 3198 / KCTC 3076 / NBRC 16047 / NCTC 10667)</name>
    <name type="common">Rhodococcus bronchialis</name>
    <dbReference type="NCBI Taxonomy" id="526226"/>
    <lineage>
        <taxon>Bacteria</taxon>
        <taxon>Bacillati</taxon>
        <taxon>Actinomycetota</taxon>
        <taxon>Actinomycetes</taxon>
        <taxon>Mycobacteriales</taxon>
        <taxon>Gordoniaceae</taxon>
        <taxon>Gordonia</taxon>
    </lineage>
</organism>
<dbReference type="SUPFAM" id="SSF53474">
    <property type="entry name" value="alpha/beta-Hydrolases"/>
    <property type="match status" value="1"/>
</dbReference>
<dbReference type="Pfam" id="PF03583">
    <property type="entry name" value="LIP"/>
    <property type="match status" value="1"/>
</dbReference>
<dbReference type="EMBL" id="CP001802">
    <property type="protein sequence ID" value="ACY20076.1"/>
    <property type="molecule type" value="Genomic_DNA"/>
</dbReference>
<dbReference type="InterPro" id="IPR029058">
    <property type="entry name" value="AB_hydrolase_fold"/>
</dbReference>
<reference evidence="1 2" key="2">
    <citation type="journal article" date="2010" name="Stand. Genomic Sci.">
        <title>Complete genome sequence of Gordonia bronchialis type strain (3410).</title>
        <authorList>
            <person name="Ivanova N."/>
            <person name="Sikorski J."/>
            <person name="Jando M."/>
            <person name="Lapidus A."/>
            <person name="Nolan M."/>
            <person name="Lucas S."/>
            <person name="Del Rio T.G."/>
            <person name="Tice H."/>
            <person name="Copeland A."/>
            <person name="Cheng J.F."/>
            <person name="Chen F."/>
            <person name="Bruce D."/>
            <person name="Goodwin L."/>
            <person name="Pitluck S."/>
            <person name="Mavromatis K."/>
            <person name="Ovchinnikova G."/>
            <person name="Pati A."/>
            <person name="Chen A."/>
            <person name="Palaniappan K."/>
            <person name="Land M."/>
            <person name="Hauser L."/>
            <person name="Chang Y.J."/>
            <person name="Jeffries C.D."/>
            <person name="Chain P."/>
            <person name="Saunders E."/>
            <person name="Han C."/>
            <person name="Detter J.C."/>
            <person name="Brettin T."/>
            <person name="Rohde M."/>
            <person name="Goker M."/>
            <person name="Bristow J."/>
            <person name="Eisen J.A."/>
            <person name="Markowitz V."/>
            <person name="Hugenholtz P."/>
            <person name="Klenk H.P."/>
            <person name="Kyrpides N.C."/>
        </authorList>
    </citation>
    <scope>NUCLEOTIDE SEQUENCE [LARGE SCALE GENOMIC DNA]</scope>
    <source>
        <strain evidence="2">ATCC 25592 / DSM 43247 / BCRC 13721 / JCM 3198 / KCTC 3076 / NBRC 16047 / NCTC 10667</strain>
    </source>
</reference>
<name>D0L2V1_GORB4</name>
<dbReference type="InterPro" id="IPR005152">
    <property type="entry name" value="Lipase_secreted"/>
</dbReference>
<dbReference type="KEGG" id="gbr:Gbro_0760"/>
<dbReference type="GO" id="GO:0004806">
    <property type="term" value="F:triacylglycerol lipase activity"/>
    <property type="evidence" value="ECO:0007669"/>
    <property type="project" value="InterPro"/>
</dbReference>
<dbReference type="Gene3D" id="3.40.50.1820">
    <property type="entry name" value="alpha/beta hydrolase"/>
    <property type="match status" value="1"/>
</dbReference>
<dbReference type="ESTHER" id="gorb4-d0l2v1">
    <property type="family name" value="Fungal-Bact_LIP"/>
</dbReference>
<dbReference type="Gene3D" id="1.10.260.130">
    <property type="match status" value="1"/>
</dbReference>
<evidence type="ECO:0000313" key="2">
    <source>
        <dbReference type="Proteomes" id="UP000001219"/>
    </source>
</evidence>
<sequence>MSCRAASRISIRFRRLIAVAVLLLVSGLIVPAARAGAEPFTMNGIPPQIPRAIDGTVPAPPYPHLSRIPQRAVAPGFGWRLQELREATLPTPSGDPFFDRWAPDLGGHRPGAVLTTRDVTWPAGVLVTVPISRAVQLKFATRDGTGRPPFGTATVLSPRQAWTGRGPRPILVNNLPIDSLGAACTPGATLAHGVGVATGFTDFLPPSTQLALSRGYTVIVPDHQGPRMAYAEPTTAGHIVLDSLRAAAAYDPERFGHSRIAMTGYSGGAIATNGAAKLAASYAPEVAARIVGAALGGVPADFRMLVGSMNANLATGLFHAATFGIARERPEILTMANHVAQWIATSPLKNVCVVPEALAGQTFMPMQLLSSDPDPFHSPVAENIYRVTKMSDRKSVVPLYIYNGTQEWWIPAAGARNLFREQCRLGANATYREVFGEHIIAAVAGYPDAAGWLDARLRGIPARSTCPR</sequence>
<accession>D0L2V1</accession>
<evidence type="ECO:0000313" key="1">
    <source>
        <dbReference type="EMBL" id="ACY20076.1"/>
    </source>
</evidence>
<dbReference type="AlphaFoldDB" id="D0L2V1"/>
<dbReference type="HOGENOM" id="CLU_029538_5_1_11"/>
<reference evidence="2" key="1">
    <citation type="submission" date="2009-10" db="EMBL/GenBank/DDBJ databases">
        <title>The complete chromosome of Gordonia bronchialis DSM 43247.</title>
        <authorList>
            <consortium name="US DOE Joint Genome Institute (JGI-PGF)"/>
            <person name="Lucas S."/>
            <person name="Copeland A."/>
            <person name="Lapidus A."/>
            <person name="Glavina del Rio T."/>
            <person name="Dalin E."/>
            <person name="Tice H."/>
            <person name="Bruce D."/>
            <person name="Goodwin L."/>
            <person name="Pitluck S."/>
            <person name="Kyrpides N."/>
            <person name="Mavromatis K."/>
            <person name="Ivanova N."/>
            <person name="Ovchinnikova G."/>
            <person name="Saunders E."/>
            <person name="Brettin T."/>
            <person name="Detter J.C."/>
            <person name="Han C."/>
            <person name="Larimer F."/>
            <person name="Land M."/>
            <person name="Hauser L."/>
            <person name="Markowitz V."/>
            <person name="Cheng J.-F."/>
            <person name="Hugenholtz P."/>
            <person name="Woyke T."/>
            <person name="Wu D."/>
            <person name="Jando M."/>
            <person name="Schneider S."/>
            <person name="Goeker M."/>
            <person name="Klenk H.-P."/>
            <person name="Eisen J.A."/>
        </authorList>
    </citation>
    <scope>NUCLEOTIDE SEQUENCE [LARGE SCALE GENOMIC DNA]</scope>
    <source>
        <strain evidence="2">ATCC 25592 / DSM 43247 / BCRC 13721 / JCM 3198 / KCTC 3076 / NBRC 16047 / NCTC 10667</strain>
    </source>
</reference>
<dbReference type="RefSeq" id="WP_012832658.1">
    <property type="nucleotide sequence ID" value="NC_013441.1"/>
</dbReference>
<dbReference type="GO" id="GO:0016042">
    <property type="term" value="P:lipid catabolic process"/>
    <property type="evidence" value="ECO:0007669"/>
    <property type="project" value="InterPro"/>
</dbReference>
<proteinExistence type="predicted"/>
<dbReference type="STRING" id="526226.Gbro_0760"/>
<dbReference type="eggNOG" id="COG1073">
    <property type="taxonomic scope" value="Bacteria"/>
</dbReference>